<dbReference type="SMART" id="SM00028">
    <property type="entry name" value="TPR"/>
    <property type="match status" value="2"/>
</dbReference>
<sequence length="192" mass="21842">MSTDLLDEGYACLRRGDPEAALRRFHKAIESQPTNPQGHFARAMAYLDLGLGDKVMQALDATLQVDPTYASARAFRGIELLKRYAIDAAQDELQHALHDAPTNLLVHLKYAEYYYRLGFYPNAVTMLEKGLSIPHGANEHLVAMARQLLTQSRQKCKGLIIRQPPDPRRWFHLFDRFRPALAKRVPTSREVS</sequence>
<dbReference type="RefSeq" id="WP_220201229.1">
    <property type="nucleotide sequence ID" value="NZ_BNJK01000001.1"/>
</dbReference>
<dbReference type="Gene3D" id="1.25.40.10">
    <property type="entry name" value="Tetratricopeptide repeat domain"/>
    <property type="match status" value="1"/>
</dbReference>
<keyword evidence="1" id="KW-0802">TPR repeat</keyword>
<dbReference type="AlphaFoldDB" id="A0A8J3MWV1"/>
<keyword evidence="3" id="KW-1185">Reference proteome</keyword>
<dbReference type="InterPro" id="IPR019734">
    <property type="entry name" value="TPR_rpt"/>
</dbReference>
<evidence type="ECO:0000313" key="3">
    <source>
        <dbReference type="Proteomes" id="UP000597444"/>
    </source>
</evidence>
<proteinExistence type="predicted"/>
<dbReference type="SUPFAM" id="SSF48452">
    <property type="entry name" value="TPR-like"/>
    <property type="match status" value="1"/>
</dbReference>
<reference evidence="2" key="1">
    <citation type="submission" date="2020-10" db="EMBL/GenBank/DDBJ databases">
        <title>Taxonomic study of unclassified bacteria belonging to the class Ktedonobacteria.</title>
        <authorList>
            <person name="Yabe S."/>
            <person name="Wang C.M."/>
            <person name="Zheng Y."/>
            <person name="Sakai Y."/>
            <person name="Cavaletti L."/>
            <person name="Monciardini P."/>
            <person name="Donadio S."/>
        </authorList>
    </citation>
    <scope>NUCLEOTIDE SEQUENCE</scope>
    <source>
        <strain evidence="2">ID150040</strain>
    </source>
</reference>
<comment type="caution">
    <text evidence="2">The sequence shown here is derived from an EMBL/GenBank/DDBJ whole genome shotgun (WGS) entry which is preliminary data.</text>
</comment>
<evidence type="ECO:0000313" key="2">
    <source>
        <dbReference type="EMBL" id="GHO90249.1"/>
    </source>
</evidence>
<dbReference type="Pfam" id="PF14559">
    <property type="entry name" value="TPR_19"/>
    <property type="match status" value="1"/>
</dbReference>
<organism evidence="2 3">
    <name type="scientific">Reticulibacter mediterranei</name>
    <dbReference type="NCBI Taxonomy" id="2778369"/>
    <lineage>
        <taxon>Bacteria</taxon>
        <taxon>Bacillati</taxon>
        <taxon>Chloroflexota</taxon>
        <taxon>Ktedonobacteria</taxon>
        <taxon>Ktedonobacterales</taxon>
        <taxon>Reticulibacteraceae</taxon>
        <taxon>Reticulibacter</taxon>
    </lineage>
</organism>
<dbReference type="EMBL" id="BNJK01000001">
    <property type="protein sequence ID" value="GHO90249.1"/>
    <property type="molecule type" value="Genomic_DNA"/>
</dbReference>
<name>A0A8J3MWV1_9CHLR</name>
<evidence type="ECO:0000256" key="1">
    <source>
        <dbReference type="PROSITE-ProRule" id="PRU00339"/>
    </source>
</evidence>
<gene>
    <name evidence="2" type="ORF">KSF_002970</name>
</gene>
<dbReference type="PROSITE" id="PS50005">
    <property type="entry name" value="TPR"/>
    <property type="match status" value="1"/>
</dbReference>
<protein>
    <recommendedName>
        <fullName evidence="4">Tetratricopeptide repeat protein</fullName>
    </recommendedName>
</protein>
<accession>A0A8J3MWV1</accession>
<dbReference type="InterPro" id="IPR011990">
    <property type="entry name" value="TPR-like_helical_dom_sf"/>
</dbReference>
<feature type="repeat" description="TPR" evidence="1">
    <location>
        <begin position="2"/>
        <end position="35"/>
    </location>
</feature>
<dbReference type="Proteomes" id="UP000597444">
    <property type="component" value="Unassembled WGS sequence"/>
</dbReference>
<evidence type="ECO:0008006" key="4">
    <source>
        <dbReference type="Google" id="ProtNLM"/>
    </source>
</evidence>